<dbReference type="InterPro" id="IPR000467">
    <property type="entry name" value="G_patch_dom"/>
</dbReference>
<sequence>MSGFYNEQGIGDSIYANTYSLWGNSKYYDIKNLSPQNFTNRSATVGSAIGQEFRTRWVPEAEVKKPDYFARRIITRESLYQEPDKNKKIKYENKKLSTAIDWTMGYWEKADWLDETAEQSGTSRAGVKKPVLDGAKMQKKLDEMLSKPVKMSKAESMMQKMGWQGGALGRSGDGIVEPIAPNAVYSSNKVGFGQLQLLKPQPPKPAEKRQHFETNVLHNVYEFVRNNNEIELLFDTKLRRDERKKIHHIVQLKVQADDLTAVDFDNTDQVEIVLQINNNNCYMLHTKSYGSFPNRQLCLFKVAPDHVFLVTPHHLRTTVENDTDDELIEEEYTEDVVPAPPVDQKVQKPPEEKKPVDQKVQKLPEEKKPQELEPEETNPFLRSITRNLKKDSESETKEDSVNPEIPEIPKVTEAEKIPEEPVVPKMSENMQMIVEYYMEFKAKKKFSQFKFLGPFDRAQTIAINDFMEEAKKYLNKEPCAHAKVFEKVEFEIKEDCTGNTGIFKRPVKNRVKQTQQSESCKNYLV</sequence>
<dbReference type="SMART" id="SM00443">
    <property type="entry name" value="G_patch"/>
    <property type="match status" value="1"/>
</dbReference>
<feature type="domain" description="G-patch" evidence="2">
    <location>
        <begin position="150"/>
        <end position="197"/>
    </location>
</feature>
<dbReference type="Pfam" id="PF01585">
    <property type="entry name" value="G-patch"/>
    <property type="match status" value="1"/>
</dbReference>
<reference evidence="3" key="1">
    <citation type="submission" date="2016-07" db="EMBL/GenBank/DDBJ databases">
        <authorList>
            <person name="Bretaudeau A."/>
        </authorList>
    </citation>
    <scope>NUCLEOTIDE SEQUENCE</scope>
    <source>
        <strain evidence="3">Rice</strain>
        <tissue evidence="3">Whole body</tissue>
    </source>
</reference>
<dbReference type="PROSITE" id="PS50174">
    <property type="entry name" value="G_PATCH"/>
    <property type="match status" value="1"/>
</dbReference>
<protein>
    <submittedName>
        <fullName evidence="3">SFRICE_009688</fullName>
    </submittedName>
</protein>
<evidence type="ECO:0000259" key="2">
    <source>
        <dbReference type="PROSITE" id="PS50174"/>
    </source>
</evidence>
<name>A0A2H1VPS4_SPOFR</name>
<evidence type="ECO:0000256" key="1">
    <source>
        <dbReference type="SAM" id="MobiDB-lite"/>
    </source>
</evidence>
<organism evidence="3">
    <name type="scientific">Spodoptera frugiperda</name>
    <name type="common">Fall armyworm</name>
    <dbReference type="NCBI Taxonomy" id="7108"/>
    <lineage>
        <taxon>Eukaryota</taxon>
        <taxon>Metazoa</taxon>
        <taxon>Ecdysozoa</taxon>
        <taxon>Arthropoda</taxon>
        <taxon>Hexapoda</taxon>
        <taxon>Insecta</taxon>
        <taxon>Pterygota</taxon>
        <taxon>Neoptera</taxon>
        <taxon>Endopterygota</taxon>
        <taxon>Lepidoptera</taxon>
        <taxon>Glossata</taxon>
        <taxon>Ditrysia</taxon>
        <taxon>Noctuoidea</taxon>
        <taxon>Noctuidae</taxon>
        <taxon>Amphipyrinae</taxon>
        <taxon>Spodoptera</taxon>
    </lineage>
</organism>
<feature type="region of interest" description="Disordered" evidence="1">
    <location>
        <begin position="331"/>
        <end position="378"/>
    </location>
</feature>
<feature type="compositionally biased region" description="Basic and acidic residues" evidence="1">
    <location>
        <begin position="345"/>
        <end position="371"/>
    </location>
</feature>
<proteinExistence type="predicted"/>
<dbReference type="EMBL" id="ODYU01003700">
    <property type="protein sequence ID" value="SOQ42797.1"/>
    <property type="molecule type" value="Genomic_DNA"/>
</dbReference>
<dbReference type="AlphaFoldDB" id="A0A2H1VPS4"/>
<dbReference type="GO" id="GO:0003676">
    <property type="term" value="F:nucleic acid binding"/>
    <property type="evidence" value="ECO:0007669"/>
    <property type="project" value="InterPro"/>
</dbReference>
<accession>A0A2H1VPS4</accession>
<evidence type="ECO:0000313" key="3">
    <source>
        <dbReference type="EMBL" id="SOQ42797.1"/>
    </source>
</evidence>
<gene>
    <name evidence="3" type="ORF">SFRICE_009688</name>
</gene>